<sequence>MFKIFQNIVDEIPLEDNISKNLNFTTENSLFRDSNKVENKINRNNVNQNPVYNSPNSIFENCKKNNEDLDADDFEDYPMETVNNQIYPTDTRNQYFQVVPSSIMSTSNQKYVKFNTENVNRKRSNPSKRPSNIHQPQSPTSLSRLTSAKPYYRQPVLPQTVVSKSTRYNNSSFNNDGFQICASNVKQNQNFDLEKELKEIDEMNDAIDKLF</sequence>
<gene>
    <name evidence="2 4 5" type="ORF">SRAE_1000280600</name>
</gene>
<evidence type="ECO:0000313" key="5">
    <source>
        <dbReference type="WormBase" id="SRAE_1000280600"/>
    </source>
</evidence>
<name>A0A090L4A6_STRRB</name>
<evidence type="ECO:0000313" key="2">
    <source>
        <dbReference type="EMBL" id="CEF64552.1"/>
    </source>
</evidence>
<evidence type="ECO:0000256" key="1">
    <source>
        <dbReference type="SAM" id="MobiDB-lite"/>
    </source>
</evidence>
<evidence type="ECO:0000313" key="3">
    <source>
        <dbReference type="Proteomes" id="UP000035682"/>
    </source>
</evidence>
<proteinExistence type="predicted"/>
<keyword evidence="3" id="KW-1185">Reference proteome</keyword>
<dbReference type="WormBase" id="SRAE_1000280600">
    <property type="protein sequence ID" value="SRP01674"/>
    <property type="gene ID" value="WBGene00259422"/>
</dbReference>
<reference evidence="2 3" key="1">
    <citation type="submission" date="2014-09" db="EMBL/GenBank/DDBJ databases">
        <authorList>
            <person name="Martin A.A."/>
        </authorList>
    </citation>
    <scope>NUCLEOTIDE SEQUENCE</scope>
    <source>
        <strain evidence="3">ED321</strain>
        <strain evidence="2">ED321 Heterogonic</strain>
    </source>
</reference>
<dbReference type="AlphaFoldDB" id="A0A090L4A6"/>
<dbReference type="CTD" id="36376917"/>
<dbReference type="RefSeq" id="XP_024503753.1">
    <property type="nucleotide sequence ID" value="XM_024649925.1"/>
</dbReference>
<protein>
    <submittedName>
        <fullName evidence="2 4">Uncharacterized protein</fullName>
    </submittedName>
</protein>
<evidence type="ECO:0000313" key="4">
    <source>
        <dbReference type="WBParaSite" id="SRAE_1000280600.1"/>
    </source>
</evidence>
<dbReference type="GeneID" id="36376917"/>
<organism evidence="2">
    <name type="scientific">Strongyloides ratti</name>
    <name type="common">Parasitic roundworm</name>
    <dbReference type="NCBI Taxonomy" id="34506"/>
    <lineage>
        <taxon>Eukaryota</taxon>
        <taxon>Metazoa</taxon>
        <taxon>Ecdysozoa</taxon>
        <taxon>Nematoda</taxon>
        <taxon>Chromadorea</taxon>
        <taxon>Rhabditida</taxon>
        <taxon>Tylenchina</taxon>
        <taxon>Panagrolaimomorpha</taxon>
        <taxon>Strongyloidoidea</taxon>
        <taxon>Strongyloididae</taxon>
        <taxon>Strongyloides</taxon>
    </lineage>
</organism>
<dbReference type="Proteomes" id="UP000035682">
    <property type="component" value="Unplaced"/>
</dbReference>
<feature type="compositionally biased region" description="Polar residues" evidence="1">
    <location>
        <begin position="127"/>
        <end position="146"/>
    </location>
</feature>
<dbReference type="EMBL" id="LN609528">
    <property type="protein sequence ID" value="CEF64552.1"/>
    <property type="molecule type" value="Genomic_DNA"/>
</dbReference>
<feature type="region of interest" description="Disordered" evidence="1">
    <location>
        <begin position="119"/>
        <end position="147"/>
    </location>
</feature>
<reference evidence="4" key="2">
    <citation type="submission" date="2020-12" db="UniProtKB">
        <authorList>
            <consortium name="WormBaseParasite"/>
        </authorList>
    </citation>
    <scope>IDENTIFICATION</scope>
</reference>
<dbReference type="WBParaSite" id="SRAE_1000280600.1">
    <property type="protein sequence ID" value="SRAE_1000280600.1"/>
    <property type="gene ID" value="WBGene00259422"/>
</dbReference>
<accession>A0A090L4A6</accession>